<evidence type="ECO:0000256" key="6">
    <source>
        <dbReference type="ARBA" id="ARBA00023136"/>
    </source>
</evidence>
<evidence type="ECO:0000256" key="1">
    <source>
        <dbReference type="ARBA" id="ARBA00022448"/>
    </source>
</evidence>
<reference evidence="10" key="1">
    <citation type="submission" date="2019-11" db="EMBL/GenBank/DDBJ databases">
        <title>Genome sequence of Heliorestis convoluta strain HH, an alkaliphilic and minimalistic phototrophic bacterium from a soda lake in Egypt.</title>
        <authorList>
            <person name="Dewey E.D."/>
            <person name="Stokes L.M."/>
            <person name="Burchell B.M."/>
            <person name="Shaffer K.N."/>
            <person name="Huntington A.M."/>
            <person name="Baker J.M."/>
            <person name="Nadendla S."/>
            <person name="Giglio M.G."/>
            <person name="Touchman J.W."/>
            <person name="Blankenship R.E."/>
            <person name="Madigan M.T."/>
            <person name="Sattley W.M."/>
        </authorList>
    </citation>
    <scope>NUCLEOTIDE SEQUENCE [LARGE SCALE GENOMIC DNA]</scope>
    <source>
        <strain evidence="10">HH</strain>
    </source>
</reference>
<comment type="similarity">
    <text evidence="8">Belongs to the MntP (TC 9.B.29) family.</text>
</comment>
<keyword evidence="5 8" id="KW-0406">Ion transport</keyword>
<dbReference type="AlphaFoldDB" id="A0A5Q2N1C2"/>
<feature type="transmembrane region" description="Helical" evidence="8">
    <location>
        <begin position="121"/>
        <end position="143"/>
    </location>
</feature>
<keyword evidence="6 8" id="KW-0472">Membrane</keyword>
<feature type="transmembrane region" description="Helical" evidence="8">
    <location>
        <begin position="178"/>
        <end position="199"/>
    </location>
</feature>
<name>A0A5Q2N1C2_9FIRM</name>
<evidence type="ECO:0000256" key="4">
    <source>
        <dbReference type="ARBA" id="ARBA00022989"/>
    </source>
</evidence>
<protein>
    <recommendedName>
        <fullName evidence="8">Putative manganese efflux pump MntP</fullName>
    </recommendedName>
</protein>
<sequence>MDIGTLMILAIGLGADAFSVAIGIGIEGIRRRDIYVLGAIIGLFHIIMPWIGLLAGGALGAVLGQLAVIIGAIILFFLGGKILYEAWFKDQGPTYGIGGNRRVTVGGIQPEPITTHFSANLYTLVVLAAGVSMDALTVGFTLGTVGADLIQTIVTFGIVAAAMTVLGCFIGRRVGSTLGVHAQVVGGLILIGIGIKLLLW</sequence>
<dbReference type="Proteomes" id="UP000366051">
    <property type="component" value="Chromosome"/>
</dbReference>
<dbReference type="PANTHER" id="PTHR35529">
    <property type="entry name" value="MANGANESE EFFLUX PUMP MNTP-RELATED"/>
    <property type="match status" value="1"/>
</dbReference>
<organism evidence="9 10">
    <name type="scientific">Heliorestis convoluta</name>
    <dbReference type="NCBI Taxonomy" id="356322"/>
    <lineage>
        <taxon>Bacteria</taxon>
        <taxon>Bacillati</taxon>
        <taxon>Bacillota</taxon>
        <taxon>Clostridia</taxon>
        <taxon>Eubacteriales</taxon>
        <taxon>Heliobacteriaceae</taxon>
        <taxon>Heliorestis</taxon>
    </lineage>
</organism>
<dbReference type="GO" id="GO:0005886">
    <property type="term" value="C:plasma membrane"/>
    <property type="evidence" value="ECO:0007669"/>
    <property type="project" value="UniProtKB-SubCell"/>
</dbReference>
<accession>A0A5Q2N1C2</accession>
<evidence type="ECO:0000256" key="8">
    <source>
        <dbReference type="HAMAP-Rule" id="MF_01521"/>
    </source>
</evidence>
<dbReference type="KEGG" id="hcv:FTV88_0940"/>
<evidence type="ECO:0000256" key="7">
    <source>
        <dbReference type="ARBA" id="ARBA00023211"/>
    </source>
</evidence>
<dbReference type="Pfam" id="PF02659">
    <property type="entry name" value="Mntp"/>
    <property type="match status" value="1"/>
</dbReference>
<keyword evidence="7 8" id="KW-0464">Manganese</keyword>
<feature type="transmembrane region" description="Helical" evidence="8">
    <location>
        <begin position="6"/>
        <end position="26"/>
    </location>
</feature>
<dbReference type="OrthoDB" id="1679700at2"/>
<evidence type="ECO:0000256" key="2">
    <source>
        <dbReference type="ARBA" id="ARBA00022475"/>
    </source>
</evidence>
<dbReference type="HAMAP" id="MF_01521">
    <property type="entry name" value="MntP_pump"/>
    <property type="match status" value="1"/>
</dbReference>
<keyword evidence="10" id="KW-1185">Reference proteome</keyword>
<comment type="function">
    <text evidence="8">Probably functions as a manganese efflux pump.</text>
</comment>
<evidence type="ECO:0000256" key="5">
    <source>
        <dbReference type="ARBA" id="ARBA00023065"/>
    </source>
</evidence>
<dbReference type="GO" id="GO:0005384">
    <property type="term" value="F:manganese ion transmembrane transporter activity"/>
    <property type="evidence" value="ECO:0007669"/>
    <property type="project" value="UniProtKB-UniRule"/>
</dbReference>
<dbReference type="PANTHER" id="PTHR35529:SF1">
    <property type="entry name" value="MANGANESE EFFLUX PUMP MNTP-RELATED"/>
    <property type="match status" value="1"/>
</dbReference>
<gene>
    <name evidence="8" type="primary">mntP</name>
    <name evidence="9" type="ORF">FTV88_0940</name>
</gene>
<evidence type="ECO:0000313" key="10">
    <source>
        <dbReference type="Proteomes" id="UP000366051"/>
    </source>
</evidence>
<dbReference type="InterPro" id="IPR022929">
    <property type="entry name" value="Put_MntP"/>
</dbReference>
<proteinExistence type="inferred from homology"/>
<dbReference type="RefSeq" id="WP_153724542.1">
    <property type="nucleotide sequence ID" value="NZ_CP045875.1"/>
</dbReference>
<comment type="subcellular location">
    <subcellularLocation>
        <location evidence="8">Cell membrane</location>
        <topology evidence="8">Multi-pass membrane protein</topology>
    </subcellularLocation>
</comment>
<evidence type="ECO:0000313" key="9">
    <source>
        <dbReference type="EMBL" id="QGG47092.1"/>
    </source>
</evidence>
<keyword evidence="2 8" id="KW-1003">Cell membrane</keyword>
<keyword evidence="1 8" id="KW-0813">Transport</keyword>
<feature type="transmembrane region" description="Helical" evidence="8">
    <location>
        <begin position="33"/>
        <end position="52"/>
    </location>
</feature>
<dbReference type="InterPro" id="IPR003810">
    <property type="entry name" value="Mntp/YtaF"/>
</dbReference>
<feature type="transmembrane region" description="Helical" evidence="8">
    <location>
        <begin position="149"/>
        <end position="171"/>
    </location>
</feature>
<keyword evidence="4 8" id="KW-1133">Transmembrane helix</keyword>
<feature type="transmembrane region" description="Helical" evidence="8">
    <location>
        <begin position="58"/>
        <end position="79"/>
    </location>
</feature>
<keyword evidence="3 8" id="KW-0812">Transmembrane</keyword>
<evidence type="ECO:0000256" key="3">
    <source>
        <dbReference type="ARBA" id="ARBA00022692"/>
    </source>
</evidence>
<dbReference type="EMBL" id="CP045875">
    <property type="protein sequence ID" value="QGG47092.1"/>
    <property type="molecule type" value="Genomic_DNA"/>
</dbReference>